<dbReference type="SUPFAM" id="SSF53927">
    <property type="entry name" value="Cytidine deaminase-like"/>
    <property type="match status" value="1"/>
</dbReference>
<keyword evidence="1 3" id="KW-0963">Cytoplasm</keyword>
<dbReference type="GO" id="GO:0005737">
    <property type="term" value="C:cytoplasm"/>
    <property type="evidence" value="ECO:0007669"/>
    <property type="project" value="UniProtKB-SubCell"/>
</dbReference>
<comment type="subcellular location">
    <subcellularLocation>
        <location evidence="3">Cytoplasm</location>
    </subcellularLocation>
</comment>
<dbReference type="GO" id="GO:0006777">
    <property type="term" value="P:Mo-molybdopterin cofactor biosynthetic process"/>
    <property type="evidence" value="ECO:0007669"/>
    <property type="project" value="UniProtKB-UniRule"/>
</dbReference>
<accession>A0A4R3MSQ5</accession>
<dbReference type="InterPro" id="IPR003786">
    <property type="entry name" value="FdhD"/>
</dbReference>
<gene>
    <name evidence="3" type="primary">fdhD</name>
    <name evidence="4" type="ORF">EDC35_10846</name>
</gene>
<evidence type="ECO:0000256" key="1">
    <source>
        <dbReference type="ARBA" id="ARBA00022490"/>
    </source>
</evidence>
<dbReference type="RefSeq" id="WP_132977958.1">
    <property type="nucleotide sequence ID" value="NZ_SMAO01000008.1"/>
</dbReference>
<dbReference type="Gene3D" id="3.40.140.10">
    <property type="entry name" value="Cytidine Deaminase, domain 2"/>
    <property type="match status" value="1"/>
</dbReference>
<dbReference type="PANTHER" id="PTHR30592:SF1">
    <property type="entry name" value="SULFUR CARRIER PROTEIN FDHD"/>
    <property type="match status" value="1"/>
</dbReference>
<organism evidence="4 5">
    <name type="scientific">Thiobaca trueperi</name>
    <dbReference type="NCBI Taxonomy" id="127458"/>
    <lineage>
        <taxon>Bacteria</taxon>
        <taxon>Pseudomonadati</taxon>
        <taxon>Pseudomonadota</taxon>
        <taxon>Gammaproteobacteria</taxon>
        <taxon>Chromatiales</taxon>
        <taxon>Chromatiaceae</taxon>
        <taxon>Thiobaca</taxon>
    </lineage>
</organism>
<dbReference type="PANTHER" id="PTHR30592">
    <property type="entry name" value="FORMATE DEHYDROGENASE"/>
    <property type="match status" value="1"/>
</dbReference>
<reference evidence="4 5" key="1">
    <citation type="submission" date="2019-03" db="EMBL/GenBank/DDBJ databases">
        <title>Genomic Encyclopedia of Type Strains, Phase IV (KMG-IV): sequencing the most valuable type-strain genomes for metagenomic binning, comparative biology and taxonomic classification.</title>
        <authorList>
            <person name="Goeker M."/>
        </authorList>
    </citation>
    <scope>NUCLEOTIDE SEQUENCE [LARGE SCALE GENOMIC DNA]</scope>
    <source>
        <strain evidence="4 5">DSM 13587</strain>
    </source>
</reference>
<dbReference type="OrthoDB" id="3197277at2"/>
<comment type="caution">
    <text evidence="4">The sequence shown here is derived from an EMBL/GenBank/DDBJ whole genome shotgun (WGS) entry which is preliminary data.</text>
</comment>
<dbReference type="Gene3D" id="3.10.20.10">
    <property type="match status" value="1"/>
</dbReference>
<name>A0A4R3MSQ5_9GAMM</name>
<evidence type="ECO:0000313" key="4">
    <source>
        <dbReference type="EMBL" id="TCT19440.1"/>
    </source>
</evidence>
<dbReference type="InterPro" id="IPR016193">
    <property type="entry name" value="Cytidine_deaminase-like"/>
</dbReference>
<comment type="similarity">
    <text evidence="3">Belongs to the FdhD family.</text>
</comment>
<dbReference type="Proteomes" id="UP000295717">
    <property type="component" value="Unassembled WGS sequence"/>
</dbReference>
<comment type="function">
    <text evidence="3">Required for formate dehydrogenase (FDH) activity. Acts as a sulfur carrier protein that transfers sulfur from IscS to the molybdenum cofactor prior to its insertion into FDH.</text>
</comment>
<evidence type="ECO:0000313" key="5">
    <source>
        <dbReference type="Proteomes" id="UP000295717"/>
    </source>
</evidence>
<proteinExistence type="inferred from homology"/>
<evidence type="ECO:0000256" key="3">
    <source>
        <dbReference type="HAMAP-Rule" id="MF_00187"/>
    </source>
</evidence>
<dbReference type="GO" id="GO:0097163">
    <property type="term" value="F:sulfur carrier activity"/>
    <property type="evidence" value="ECO:0007669"/>
    <property type="project" value="UniProtKB-UniRule"/>
</dbReference>
<sequence>MLHTHLESSAAVWRDEAGTPIATAWREVVRIRHDEAAREDDEVIAEVPVALVYNRISHAVMMASPADLEDFAIGFSLGEGIVEHAHEIHTLDIQTHGQGVVLNMVIAARRFAAIKERRRHLAGRSGCGLCGIDSLDTLSAHATGVRVDAARRLSVAAIDEALRQLPHLQPLRNRTGASHAAAWVDGQGRILSLREDVGRHNALDKLLGALARTGQPLEEGFALITSRASYEMVQKAARFGISSLVAVSAPTSYAIEQAEAAGILLVGFARTGQRVAYSNAERLDLTPQAATHPSAIM</sequence>
<keyword evidence="2 3" id="KW-0501">Molybdenum cofactor biosynthesis</keyword>
<comment type="caution">
    <text evidence="3">Lacks conserved residue(s) required for the propagation of feature annotation.</text>
</comment>
<evidence type="ECO:0000256" key="2">
    <source>
        <dbReference type="ARBA" id="ARBA00023150"/>
    </source>
</evidence>
<dbReference type="HAMAP" id="MF_00187">
    <property type="entry name" value="FdhD"/>
    <property type="match status" value="1"/>
</dbReference>
<dbReference type="PIRSF" id="PIRSF015626">
    <property type="entry name" value="FdhD"/>
    <property type="match status" value="1"/>
</dbReference>
<dbReference type="EMBL" id="SMAO01000008">
    <property type="protein sequence ID" value="TCT19440.1"/>
    <property type="molecule type" value="Genomic_DNA"/>
</dbReference>
<dbReference type="GO" id="GO:0016783">
    <property type="term" value="F:sulfurtransferase activity"/>
    <property type="evidence" value="ECO:0007669"/>
    <property type="project" value="InterPro"/>
</dbReference>
<dbReference type="AlphaFoldDB" id="A0A4R3MSQ5"/>
<dbReference type="Pfam" id="PF02634">
    <property type="entry name" value="FdhD-NarQ"/>
    <property type="match status" value="1"/>
</dbReference>
<protein>
    <recommendedName>
        <fullName evidence="3">Sulfur carrier protein FdhD</fullName>
    </recommendedName>
</protein>
<feature type="active site" description="Cysteine persulfide intermediate" evidence="3">
    <location>
        <position position="127"/>
    </location>
</feature>
<keyword evidence="5" id="KW-1185">Reference proteome</keyword>
<dbReference type="NCBIfam" id="TIGR00129">
    <property type="entry name" value="fdhD_narQ"/>
    <property type="match status" value="1"/>
</dbReference>